<accession>A0AAE3TCU6</accession>
<sequence length="706" mass="83415">MDIINEKEKTDSKNPPILPIKLAGVIFSVFITTIENKKNDEVIIREPNNLYQIANLDSRTFKKGTDLLLKHYQVKSLYRREKIYIKNSSRYRNYTIRSINNYKSFLDKVIKIHNKYFSRMSTNLNLYNTKLYISSGVNFHEHFNNFDEIKYAYETKYIRDRSSKFNFQAMENNPFLRIYKIKNNYHIYSQYYLLNYLNIFYSLYTKRENDVNVFKFSELNHLLTNKFKLNNKQINRLLNYYHLNKSFKIFKKEFKDKKLLINKRMISNFNDIDNKGAHFEQILECISYVNKLSQEGIPINIKKAKSLLYTNKNEEAVCFNFETGKYKEENLAFWLKEIINNSKNNLIKDNVITGYFMPHGAKTHRMTCHKLNLQGIPKKIKNEIFSPITQDEIILSMDISGQDIVVSANLAKKLYNDNEIKQYFSNQKELQELQEKIEKTLKKLSISPSNRPTDYLKSLIKQYLKKNYTNFQYFINDESEIKDLIKKCIYINFYGGTKNTFIKGLKESQNSRTEIDKKDNNLMAKISKSEIKDFLNKFYAILEKQNINVPKPGSQVYNDPAKIFYEKVINIIKSEYPGILESLEIYYTYSIKNNNISYPTLLGWQTIIEDPLSFRKKDLFTKSKSYPIQASGAEFIRQWLIEANKKNNGEFRIINVVHDQLLLLLNKSNINKVKSLVHDALKIAASKTGIIPETINVNYEEYNYNG</sequence>
<dbReference type="EMBL" id="JARGDL010000012">
    <property type="protein sequence ID" value="MDF1612300.1"/>
    <property type="molecule type" value="Genomic_DNA"/>
</dbReference>
<dbReference type="SUPFAM" id="SSF56672">
    <property type="entry name" value="DNA/RNA polymerases"/>
    <property type="match status" value="1"/>
</dbReference>
<comment type="caution">
    <text evidence="1">The sequence shown here is derived from an EMBL/GenBank/DDBJ whole genome shotgun (WGS) entry which is preliminary data.</text>
</comment>
<name>A0AAE3TCU6_9BACT</name>
<dbReference type="Gene3D" id="1.10.150.20">
    <property type="entry name" value="5' to 3' exonuclease, C-terminal subdomain"/>
    <property type="match status" value="1"/>
</dbReference>
<dbReference type="InterPro" id="IPR043502">
    <property type="entry name" value="DNA/RNA_pol_sf"/>
</dbReference>
<dbReference type="Proteomes" id="UP001221302">
    <property type="component" value="Unassembled WGS sequence"/>
</dbReference>
<reference evidence="1" key="1">
    <citation type="submission" date="2023-03" db="EMBL/GenBank/DDBJ databases">
        <title>Stygiobacter electus gen. nov., sp. nov., facultatively anaerobic thermotolerant bacterium of the class Ignavibacteria from a well of Yessentuki mineral water deposit.</title>
        <authorList>
            <person name="Podosokorskaya O.A."/>
            <person name="Elcheninov A.G."/>
            <person name="Petrova N.F."/>
            <person name="Zavarzina D.G."/>
            <person name="Kublanov I.V."/>
            <person name="Merkel A.Y."/>
        </authorList>
    </citation>
    <scope>NUCLEOTIDE SEQUENCE</scope>
    <source>
        <strain evidence="1">09-Me</strain>
    </source>
</reference>
<dbReference type="AlphaFoldDB" id="A0AAE3TCU6"/>
<protein>
    <submittedName>
        <fullName evidence="1">DNA polymerase</fullName>
    </submittedName>
</protein>
<organism evidence="1 2">
    <name type="scientific">Stygiobacter electus</name>
    <dbReference type="NCBI Taxonomy" id="3032292"/>
    <lineage>
        <taxon>Bacteria</taxon>
        <taxon>Pseudomonadati</taxon>
        <taxon>Ignavibacteriota</taxon>
        <taxon>Ignavibacteria</taxon>
        <taxon>Ignavibacteriales</taxon>
        <taxon>Melioribacteraceae</taxon>
        <taxon>Stygiobacter</taxon>
    </lineage>
</organism>
<evidence type="ECO:0000313" key="2">
    <source>
        <dbReference type="Proteomes" id="UP001221302"/>
    </source>
</evidence>
<evidence type="ECO:0000313" key="1">
    <source>
        <dbReference type="EMBL" id="MDF1612300.1"/>
    </source>
</evidence>
<keyword evidence="2" id="KW-1185">Reference proteome</keyword>
<dbReference type="Gene3D" id="3.30.70.370">
    <property type="match status" value="1"/>
</dbReference>
<gene>
    <name evidence="1" type="ORF">P0M35_09070</name>
</gene>
<proteinExistence type="predicted"/>
<dbReference type="RefSeq" id="WP_321536071.1">
    <property type="nucleotide sequence ID" value="NZ_JARGDL010000012.1"/>
</dbReference>